<keyword evidence="7" id="KW-1185">Reference proteome</keyword>
<dbReference type="PANTHER" id="PTHR42792">
    <property type="entry name" value="FLAGELLIN"/>
    <property type="match status" value="1"/>
</dbReference>
<accession>A0A6J5AKW6</accession>
<proteinExistence type="inferred from homology"/>
<feature type="domain" description="Flagellin C-terminal" evidence="5">
    <location>
        <begin position="427"/>
        <end position="512"/>
    </location>
</feature>
<evidence type="ECO:0000256" key="3">
    <source>
        <dbReference type="RuleBase" id="RU362073"/>
    </source>
</evidence>
<protein>
    <recommendedName>
        <fullName evidence="3">Flagellin</fullName>
    </recommendedName>
</protein>
<evidence type="ECO:0000313" key="6">
    <source>
        <dbReference type="EMBL" id="CAB3664025.1"/>
    </source>
</evidence>
<keyword evidence="3" id="KW-0964">Secreted</keyword>
<keyword evidence="6" id="KW-0282">Flagellum</keyword>
<keyword evidence="6" id="KW-0966">Cell projection</keyword>
<evidence type="ECO:0000256" key="2">
    <source>
        <dbReference type="ARBA" id="ARBA00023143"/>
    </source>
</evidence>
<dbReference type="RefSeq" id="WP_054429839.1">
    <property type="nucleotide sequence ID" value="NZ_CADIJR010000033.1"/>
</dbReference>
<dbReference type="InterPro" id="IPR046358">
    <property type="entry name" value="Flagellin_C"/>
</dbReference>
<dbReference type="GO" id="GO:0005198">
    <property type="term" value="F:structural molecule activity"/>
    <property type="evidence" value="ECO:0007669"/>
    <property type="project" value="UniProtKB-UniRule"/>
</dbReference>
<comment type="similarity">
    <text evidence="1 3">Belongs to the bacterial flagellin family.</text>
</comment>
<dbReference type="Pfam" id="PF00700">
    <property type="entry name" value="Flagellin_C"/>
    <property type="match status" value="1"/>
</dbReference>
<dbReference type="EMBL" id="CADIJR010000033">
    <property type="protein sequence ID" value="CAB3664025.1"/>
    <property type="molecule type" value="Genomic_DNA"/>
</dbReference>
<evidence type="ECO:0000313" key="7">
    <source>
        <dbReference type="Proteomes" id="UP000507979"/>
    </source>
</evidence>
<dbReference type="PANTHER" id="PTHR42792:SF2">
    <property type="entry name" value="FLAGELLIN"/>
    <property type="match status" value="1"/>
</dbReference>
<organism evidence="6 7">
    <name type="scientific">Achromobacter insuavis</name>
    <dbReference type="NCBI Taxonomy" id="1287735"/>
    <lineage>
        <taxon>Bacteria</taxon>
        <taxon>Pseudomonadati</taxon>
        <taxon>Pseudomonadota</taxon>
        <taxon>Betaproteobacteria</taxon>
        <taxon>Burkholderiales</taxon>
        <taxon>Alcaligenaceae</taxon>
        <taxon>Achromobacter</taxon>
    </lineage>
</organism>
<name>A0A6J5AKW6_9BURK</name>
<evidence type="ECO:0000259" key="4">
    <source>
        <dbReference type="Pfam" id="PF00669"/>
    </source>
</evidence>
<dbReference type="GO" id="GO:0009288">
    <property type="term" value="C:bacterial-type flagellum"/>
    <property type="evidence" value="ECO:0007669"/>
    <property type="project" value="UniProtKB-SubCell"/>
</dbReference>
<dbReference type="InterPro" id="IPR001492">
    <property type="entry name" value="Flagellin"/>
</dbReference>
<comment type="function">
    <text evidence="3">Flagellin is the subunit protein which polymerizes to form the filaments of bacterial flagella.</text>
</comment>
<keyword evidence="6" id="KW-0969">Cilium</keyword>
<dbReference type="GeneID" id="92899289"/>
<dbReference type="SUPFAM" id="SSF64518">
    <property type="entry name" value="Phase 1 flagellin"/>
    <property type="match status" value="1"/>
</dbReference>
<dbReference type="InterPro" id="IPR001029">
    <property type="entry name" value="Flagellin_N"/>
</dbReference>
<feature type="domain" description="Flagellin N-terminal" evidence="4">
    <location>
        <begin position="5"/>
        <end position="139"/>
    </location>
</feature>
<sequence length="515" mass="54670">MPSIRNQSLSLRARTNLGKSESALAVATERLSSGLRINHAADDAAGESIASHFTAQIRGQHQAARNANDGISLAQTIEGALGEMGHSLQRIRELAVQAQNSTNSIGDLESIQAEIDQHLGEIERISHQTRFNSLDVLAQDADLSIQVGAHDGDTLTLNTRLVNTKTLNLDQIDVVHDPRLGSAVDRTVIDTQSEPAPIAPPPAVAPPPAIAPPTTTAVLSIRNGATVLTIFDAYLLSYQFNGTTQYLVQEVHGGLARNEYRIPTLPAPVGGVVDIDISVLPRLDRTTLSAAEAAAITRSGVPTLVGRTFPVPVAPPAVPAPTPTPPVVAPPPGPPPAADAVKKDTPIRLFDFLQSLAPVPAADDGRPLFDQHSKVHYLTDATGNANGEYVISGSDGNFYDISISSTGEVSFKPKHAPPTVNLKVVPMKRVTQALGQVDSLRGELGAMQHRLGSVITNLNHTADILSQARSRIEDADYAVETSNLTRQQILQQASKVALTQANQLAQNVLALLKED</sequence>
<keyword evidence="2 3" id="KW-0975">Bacterial flagellum</keyword>
<dbReference type="Pfam" id="PF00669">
    <property type="entry name" value="Flagellin_N"/>
    <property type="match status" value="1"/>
</dbReference>
<evidence type="ECO:0000256" key="1">
    <source>
        <dbReference type="ARBA" id="ARBA00005709"/>
    </source>
</evidence>
<comment type="subcellular location">
    <subcellularLocation>
        <location evidence="3">Secreted</location>
    </subcellularLocation>
    <subcellularLocation>
        <location evidence="3">Bacterial flagellum</location>
    </subcellularLocation>
</comment>
<dbReference type="AlphaFoldDB" id="A0A6J5AKW6"/>
<dbReference type="Gene3D" id="1.20.1330.10">
    <property type="entry name" value="f41 fragment of flagellin, N-terminal domain"/>
    <property type="match status" value="2"/>
</dbReference>
<gene>
    <name evidence="6" type="primary">fliC</name>
    <name evidence="6" type="ORF">LMG26845_03426</name>
</gene>
<dbReference type="Proteomes" id="UP000507979">
    <property type="component" value="Unassembled WGS sequence"/>
</dbReference>
<dbReference type="PRINTS" id="PR00207">
    <property type="entry name" value="FLAGELLIN"/>
</dbReference>
<evidence type="ECO:0000259" key="5">
    <source>
        <dbReference type="Pfam" id="PF00700"/>
    </source>
</evidence>
<reference evidence="6 7" key="1">
    <citation type="submission" date="2020-04" db="EMBL/GenBank/DDBJ databases">
        <authorList>
            <person name="De Canck E."/>
        </authorList>
    </citation>
    <scope>NUCLEOTIDE SEQUENCE [LARGE SCALE GENOMIC DNA]</scope>
    <source>
        <strain evidence="6 7">LMG 26845</strain>
    </source>
</reference>
<dbReference type="GO" id="GO:0005576">
    <property type="term" value="C:extracellular region"/>
    <property type="evidence" value="ECO:0007669"/>
    <property type="project" value="UniProtKB-SubCell"/>
</dbReference>